<dbReference type="AlphaFoldDB" id="A0A2W6NA85"/>
<dbReference type="CDD" id="cd00161">
    <property type="entry name" value="beta-trefoil_Ricin-like"/>
    <property type="match status" value="1"/>
</dbReference>
<dbReference type="EMBL" id="QKWW01000085">
    <property type="protein sequence ID" value="PZT52855.1"/>
    <property type="molecule type" value="Genomic_DNA"/>
</dbReference>
<accession>A0A2W6NA85</accession>
<dbReference type="GO" id="GO:0030246">
    <property type="term" value="F:carbohydrate binding"/>
    <property type="evidence" value="ECO:0007669"/>
    <property type="project" value="UniProtKB-KW"/>
</dbReference>
<feature type="domain" description="Ricin B lectin" evidence="1">
    <location>
        <begin position="445"/>
        <end position="582"/>
    </location>
</feature>
<dbReference type="PANTHER" id="PTHR38792">
    <property type="entry name" value="BNR/ASP-BOX REPEAT DOMAIN PROTEIN (AFU_ORTHOLOGUE AFUA_7G06430)-RELATED"/>
    <property type="match status" value="1"/>
</dbReference>
<reference evidence="2 3" key="1">
    <citation type="submission" date="2018-06" db="EMBL/GenBank/DDBJ databases">
        <title>Isolation of heavy metals resistant Paenibacillus silvae NC2 from Gold-Copper mine in ZiJin, China.</title>
        <authorList>
            <person name="Xu J."/>
            <person name="Mazhar H.S."/>
            <person name="Rensing C."/>
        </authorList>
    </citation>
    <scope>NUCLEOTIDE SEQUENCE [LARGE SCALE GENOMIC DNA]</scope>
    <source>
        <strain evidence="2 3">NC2</strain>
    </source>
</reference>
<dbReference type="InterPro" id="IPR000772">
    <property type="entry name" value="Ricin_B_lectin"/>
</dbReference>
<dbReference type="PROSITE" id="PS50231">
    <property type="entry name" value="RICIN_B_LECTIN"/>
    <property type="match status" value="2"/>
</dbReference>
<protein>
    <submittedName>
        <fullName evidence="2">Ricin-type beta-trefoil lectin domain protein</fullName>
    </submittedName>
</protein>
<name>A0A2W6NA85_9BACL</name>
<keyword evidence="2" id="KW-0430">Lectin</keyword>
<dbReference type="Gene3D" id="2.80.10.50">
    <property type="match status" value="5"/>
</dbReference>
<dbReference type="InterPro" id="IPR035992">
    <property type="entry name" value="Ricin_B-like_lectins"/>
</dbReference>
<dbReference type="SUPFAM" id="SSF50370">
    <property type="entry name" value="Ricin B-like lectins"/>
    <property type="match status" value="2"/>
</dbReference>
<evidence type="ECO:0000313" key="2">
    <source>
        <dbReference type="EMBL" id="PZT52855.1"/>
    </source>
</evidence>
<evidence type="ECO:0000259" key="1">
    <source>
        <dbReference type="SMART" id="SM00458"/>
    </source>
</evidence>
<proteinExistence type="predicted"/>
<comment type="caution">
    <text evidence="2">The sequence shown here is derived from an EMBL/GenBank/DDBJ whole genome shotgun (WGS) entry which is preliminary data.</text>
</comment>
<dbReference type="Gene3D" id="2.120.10.10">
    <property type="match status" value="1"/>
</dbReference>
<evidence type="ECO:0000313" key="3">
    <source>
        <dbReference type="Proteomes" id="UP000249204"/>
    </source>
</evidence>
<dbReference type="CDD" id="cd15482">
    <property type="entry name" value="Sialidase_non-viral"/>
    <property type="match status" value="1"/>
</dbReference>
<dbReference type="InterPro" id="IPR036278">
    <property type="entry name" value="Sialidase_sf"/>
</dbReference>
<sequence>MYATFEQTSNTTPVFPIYESVNNGETWTKVGEVQDTQNGWGMLNCPELFELPQSIGNMPAGTLLLAGNSVPGDKSATKMELYKSNDLGRTWTYVSTIAEGGRNDIGYDPIWEPFFLVHNNKLIVYYSDERDAAHAQKLVHQVSTDGVNWGSVVEDVALSDSNLRPGMPTIAKMGNGSFAMTYEMVGYSGIPNYIKISPDPENWNPTEIGTVVGYGGSPYIAALSDGRLALNIASKKEILINSSRVDASGSWVPYNPPVNSGYNRQLLPLSNGRLFIPQAGFFSGKNTVSYGDMSVGYYKLVNVKSGKPLSVAGGGTANGDQLIQWSSESNSLDQYWLISSVENGYAPNGYKHLVNAKSGKVAGIYGASASEGARAVIWGENKSDDQQWTLQASGSYFKIVNRNSGKVLGLSQGSTADGAQVIQQADVGSTDQQWQLVADEGHHMTDSYRLTNVNSGKVLGIYSGSIADGGTAVQWLSGQASYDQNWLIVSTADGYIKLVNTNSNKNLGILEGSDADGAQAVQWNDNGSNDQQWTLEASGDHYKIVNRNSNKVLGVEQGSTIDGAKIVQMNDTGSADQLWHIVKNK</sequence>
<organism evidence="2 3">
    <name type="scientific">Paenibacillus silvae</name>
    <dbReference type="NCBI Taxonomy" id="1325358"/>
    <lineage>
        <taxon>Bacteria</taxon>
        <taxon>Bacillati</taxon>
        <taxon>Bacillota</taxon>
        <taxon>Bacilli</taxon>
        <taxon>Bacillales</taxon>
        <taxon>Paenibacillaceae</taxon>
        <taxon>Paenibacillus</taxon>
    </lineage>
</organism>
<dbReference type="SUPFAM" id="SSF50939">
    <property type="entry name" value="Sialidases"/>
    <property type="match status" value="1"/>
</dbReference>
<dbReference type="Pfam" id="PF14200">
    <property type="entry name" value="RicinB_lectin_2"/>
    <property type="match status" value="3"/>
</dbReference>
<gene>
    <name evidence="2" type="ORF">DN757_25015</name>
</gene>
<dbReference type="PANTHER" id="PTHR38792:SF3">
    <property type="entry name" value="BNR_ASP-BOX REPEAT DOMAIN PROTEIN (AFU_ORTHOLOGUE AFUA_7G06430)-RELATED"/>
    <property type="match status" value="1"/>
</dbReference>
<dbReference type="SMART" id="SM00458">
    <property type="entry name" value="RICIN"/>
    <property type="match status" value="2"/>
</dbReference>
<feature type="domain" description="Ricin B lectin" evidence="1">
    <location>
        <begin position="295"/>
        <end position="437"/>
    </location>
</feature>
<dbReference type="Proteomes" id="UP000249204">
    <property type="component" value="Unassembled WGS sequence"/>
</dbReference>